<dbReference type="HOGENOM" id="CLU_1758347_0_0_1"/>
<dbReference type="EMBL" id="KN818267">
    <property type="protein sequence ID" value="KIL62756.1"/>
    <property type="molecule type" value="Genomic_DNA"/>
</dbReference>
<dbReference type="AlphaFoldDB" id="A0A0C2X0U0"/>
<dbReference type="InParanoid" id="A0A0C2X0U0"/>
<dbReference type="Proteomes" id="UP000054549">
    <property type="component" value="Unassembled WGS sequence"/>
</dbReference>
<proteinExistence type="predicted"/>
<reference evidence="1 2" key="1">
    <citation type="submission" date="2014-04" db="EMBL/GenBank/DDBJ databases">
        <title>Evolutionary Origins and Diversification of the Mycorrhizal Mutualists.</title>
        <authorList>
            <consortium name="DOE Joint Genome Institute"/>
            <consortium name="Mycorrhizal Genomics Consortium"/>
            <person name="Kohler A."/>
            <person name="Kuo A."/>
            <person name="Nagy L.G."/>
            <person name="Floudas D."/>
            <person name="Copeland A."/>
            <person name="Barry K.W."/>
            <person name="Cichocki N."/>
            <person name="Veneault-Fourrey C."/>
            <person name="LaButti K."/>
            <person name="Lindquist E.A."/>
            <person name="Lipzen A."/>
            <person name="Lundell T."/>
            <person name="Morin E."/>
            <person name="Murat C."/>
            <person name="Riley R."/>
            <person name="Ohm R."/>
            <person name="Sun H."/>
            <person name="Tunlid A."/>
            <person name="Henrissat B."/>
            <person name="Grigoriev I.V."/>
            <person name="Hibbett D.S."/>
            <person name="Martin F."/>
        </authorList>
    </citation>
    <scope>NUCLEOTIDE SEQUENCE [LARGE SCALE GENOMIC DNA]</scope>
    <source>
        <strain evidence="1 2">Koide BX008</strain>
    </source>
</reference>
<accession>A0A0C2X0U0</accession>
<sequence length="148" mass="17004">MALGYSKYRHFRSSLEEVDIVTSATITRLFKSVCATSPAQRRIAPLTSQLTRNRSWHLNLALIVGLGHALGADRWTTVIRYHPTELCYNFFRSDVSGILRDPYDFLPSVLLITSQVNDVYSLHECMSLRRLRRAIENSFYFDGVIFQA</sequence>
<gene>
    <name evidence="1" type="ORF">M378DRAFT_165432</name>
</gene>
<organism evidence="1 2">
    <name type="scientific">Amanita muscaria (strain Koide BX008)</name>
    <dbReference type="NCBI Taxonomy" id="946122"/>
    <lineage>
        <taxon>Eukaryota</taxon>
        <taxon>Fungi</taxon>
        <taxon>Dikarya</taxon>
        <taxon>Basidiomycota</taxon>
        <taxon>Agaricomycotina</taxon>
        <taxon>Agaricomycetes</taxon>
        <taxon>Agaricomycetidae</taxon>
        <taxon>Agaricales</taxon>
        <taxon>Pluteineae</taxon>
        <taxon>Amanitaceae</taxon>
        <taxon>Amanita</taxon>
    </lineage>
</organism>
<evidence type="ECO:0000313" key="1">
    <source>
        <dbReference type="EMBL" id="KIL62756.1"/>
    </source>
</evidence>
<name>A0A0C2X0U0_AMAMK</name>
<evidence type="ECO:0000313" key="2">
    <source>
        <dbReference type="Proteomes" id="UP000054549"/>
    </source>
</evidence>
<protein>
    <submittedName>
        <fullName evidence="1">Uncharacterized protein</fullName>
    </submittedName>
</protein>
<keyword evidence="2" id="KW-1185">Reference proteome</keyword>